<dbReference type="RefSeq" id="WP_133996098.1">
    <property type="nucleotide sequence ID" value="NZ_SODV01000002.1"/>
</dbReference>
<comment type="subcellular location">
    <subcellularLocation>
        <location evidence="5">Bacterial microcompartment</location>
    </subcellularLocation>
</comment>
<reference evidence="6 7" key="1">
    <citation type="submission" date="2019-03" db="EMBL/GenBank/DDBJ databases">
        <title>Genomic Encyclopedia of Type Strains, Phase IV (KMG-IV): sequencing the most valuable type-strain genomes for metagenomic binning, comparative biology and taxonomic classification.</title>
        <authorList>
            <person name="Goeker M."/>
        </authorList>
    </citation>
    <scope>NUCLEOTIDE SEQUENCE [LARGE SCALE GENOMIC DNA]</scope>
    <source>
        <strain evidence="6 7">DSM 100059</strain>
    </source>
</reference>
<gene>
    <name evidence="5" type="primary">eutC</name>
    <name evidence="6" type="ORF">EDB95_3939</name>
</gene>
<dbReference type="Gene3D" id="1.10.30.40">
    <property type="entry name" value="Ethanolamine ammonia-lyase light chain (EutC), N-terminal domain"/>
    <property type="match status" value="1"/>
</dbReference>
<dbReference type="EC" id="4.3.1.7" evidence="5"/>
<organism evidence="6 7">
    <name type="scientific">Dinghuibacter silviterrae</name>
    <dbReference type="NCBI Taxonomy" id="1539049"/>
    <lineage>
        <taxon>Bacteria</taxon>
        <taxon>Pseudomonadati</taxon>
        <taxon>Bacteroidota</taxon>
        <taxon>Chitinophagia</taxon>
        <taxon>Chitinophagales</taxon>
        <taxon>Chitinophagaceae</taxon>
        <taxon>Dinghuibacter</taxon>
    </lineage>
</organism>
<comment type="caution">
    <text evidence="6">The sequence shown here is derived from an EMBL/GenBank/DDBJ whole genome shotgun (WGS) entry which is preliminary data.</text>
</comment>
<dbReference type="GO" id="GO:0031471">
    <property type="term" value="C:ethanolamine degradation polyhedral organelle"/>
    <property type="evidence" value="ECO:0007669"/>
    <property type="project" value="UniProtKB-UniRule"/>
</dbReference>
<evidence type="ECO:0000313" key="6">
    <source>
        <dbReference type="EMBL" id="TDW96116.1"/>
    </source>
</evidence>
<keyword evidence="1 5" id="KW-0846">Cobalamin</keyword>
<evidence type="ECO:0000313" key="7">
    <source>
        <dbReference type="Proteomes" id="UP000294498"/>
    </source>
</evidence>
<comment type="similarity">
    <text evidence="5">Belongs to the EutC family.</text>
</comment>
<dbReference type="InterPro" id="IPR009246">
    <property type="entry name" value="EutC"/>
</dbReference>
<comment type="pathway">
    <text evidence="5">Amine and polyamine degradation; ethanolamine degradation.</text>
</comment>
<dbReference type="EMBL" id="SODV01000002">
    <property type="protein sequence ID" value="TDW96116.1"/>
    <property type="molecule type" value="Genomic_DNA"/>
</dbReference>
<evidence type="ECO:0000256" key="2">
    <source>
        <dbReference type="ARBA" id="ARBA00023239"/>
    </source>
</evidence>
<proteinExistence type="inferred from homology"/>
<evidence type="ECO:0000256" key="3">
    <source>
        <dbReference type="ARBA" id="ARBA00023285"/>
    </source>
</evidence>
<feature type="binding site" evidence="5">
    <location>
        <position position="199"/>
    </location>
    <ligand>
        <name>adenosylcob(III)alamin</name>
        <dbReference type="ChEBI" id="CHEBI:18408"/>
    </ligand>
</feature>
<dbReference type="PANTHER" id="PTHR39330">
    <property type="entry name" value="ETHANOLAMINE AMMONIA-LYASE LIGHT CHAIN"/>
    <property type="match status" value="1"/>
</dbReference>
<dbReference type="PANTHER" id="PTHR39330:SF1">
    <property type="entry name" value="ETHANOLAMINE AMMONIA-LYASE SMALL SUBUNIT"/>
    <property type="match status" value="1"/>
</dbReference>
<keyword evidence="3 5" id="KW-0170">Cobalt</keyword>
<dbReference type="GO" id="GO:0046336">
    <property type="term" value="P:ethanolamine catabolic process"/>
    <property type="evidence" value="ECO:0007669"/>
    <property type="project" value="UniProtKB-UniRule"/>
</dbReference>
<dbReference type="GO" id="GO:0009350">
    <property type="term" value="C:ethanolamine ammonia-lyase complex"/>
    <property type="evidence" value="ECO:0007669"/>
    <property type="project" value="UniProtKB-UniRule"/>
</dbReference>
<protein>
    <recommendedName>
        <fullName evidence="5">Ethanolamine ammonia-lyase small subunit</fullName>
        <shortName evidence="5">EAL small subunit</shortName>
        <ecNumber evidence="5">4.3.1.7</ecNumber>
    </recommendedName>
</protein>
<evidence type="ECO:0000256" key="1">
    <source>
        <dbReference type="ARBA" id="ARBA00022628"/>
    </source>
</evidence>
<dbReference type="AlphaFoldDB" id="A0A4R8DG79"/>
<dbReference type="Proteomes" id="UP000294498">
    <property type="component" value="Unassembled WGS sequence"/>
</dbReference>
<sequence length="247" mass="26527">MKPIVEEDAWSALRAFTPARIALGRTGNALPLKEVLHFRMAHAHARDAVYSRLNVEGLDALGLPVMALHSQARDRHTYLQRPDLGRLLDERSAATLEHGAYDLVFVIADGLSATAVNHHAVPLLHRLIPALQETGIRLAPLCLLEEGRVAAGDPIAHLLGARMSIVLIGERPGLSAADSMGAYMTFAPRPGLTDESRNCVSNIRPEGLFYAAAADRLLHLIGASMRLGLSGVGLKDQSGGGENTFLE</sequence>
<dbReference type="Pfam" id="PF05985">
    <property type="entry name" value="EutC"/>
    <property type="match status" value="1"/>
</dbReference>
<dbReference type="HAMAP" id="MF_00601">
    <property type="entry name" value="EutC"/>
    <property type="match status" value="1"/>
</dbReference>
<feature type="binding site" evidence="5">
    <location>
        <position position="170"/>
    </location>
    <ligand>
        <name>adenosylcob(III)alamin</name>
        <dbReference type="ChEBI" id="CHEBI:18408"/>
    </ligand>
</feature>
<dbReference type="GO" id="GO:0008851">
    <property type="term" value="F:ethanolamine ammonia-lyase activity"/>
    <property type="evidence" value="ECO:0007669"/>
    <property type="project" value="UniProtKB-UniRule"/>
</dbReference>
<dbReference type="UniPathway" id="UPA00560"/>
<comment type="catalytic activity">
    <reaction evidence="5">
        <text>ethanolamine = acetaldehyde + NH4(+)</text>
        <dbReference type="Rhea" id="RHEA:15313"/>
        <dbReference type="ChEBI" id="CHEBI:15343"/>
        <dbReference type="ChEBI" id="CHEBI:28938"/>
        <dbReference type="ChEBI" id="CHEBI:57603"/>
        <dbReference type="EC" id="4.3.1.7"/>
    </reaction>
</comment>
<keyword evidence="7" id="KW-1185">Reference proteome</keyword>
<dbReference type="NCBIfam" id="NF003971">
    <property type="entry name" value="PRK05465.1"/>
    <property type="match status" value="1"/>
</dbReference>
<dbReference type="GO" id="GO:0031419">
    <property type="term" value="F:cobalamin binding"/>
    <property type="evidence" value="ECO:0007669"/>
    <property type="project" value="UniProtKB-UniRule"/>
</dbReference>
<dbReference type="GO" id="GO:0006520">
    <property type="term" value="P:amino acid metabolic process"/>
    <property type="evidence" value="ECO:0007669"/>
    <property type="project" value="InterPro"/>
</dbReference>
<evidence type="ECO:0000256" key="4">
    <source>
        <dbReference type="ARBA" id="ARBA00024446"/>
    </source>
</evidence>
<comment type="function">
    <text evidence="5">Catalyzes the deamination of various vicinal amino-alcohols to oxo compounds. Allows this organism to utilize ethanolamine as the sole source of nitrogen and carbon in the presence of external vitamin B12.</text>
</comment>
<dbReference type="InterPro" id="IPR042251">
    <property type="entry name" value="EutC_C"/>
</dbReference>
<comment type="subunit">
    <text evidence="5">The basic unit is a heterodimer which dimerizes to form tetramers. The heterotetramers trimerize; 6 large subunits form a core ring with 6 small subunits projecting outwards.</text>
</comment>
<keyword evidence="2 5" id="KW-0456">Lyase</keyword>
<accession>A0A4R8DG79</accession>
<feature type="binding site" evidence="5">
    <location>
        <position position="149"/>
    </location>
    <ligand>
        <name>adenosylcob(III)alamin</name>
        <dbReference type="ChEBI" id="CHEBI:18408"/>
    </ligand>
</feature>
<dbReference type="InterPro" id="IPR042255">
    <property type="entry name" value="EutC_N"/>
</dbReference>
<dbReference type="Gene3D" id="3.40.50.11240">
    <property type="entry name" value="Ethanolamine ammonia-lyase light chain (EutC)"/>
    <property type="match status" value="1"/>
</dbReference>
<comment type="cofactor">
    <cofactor evidence="5">
        <name>adenosylcob(III)alamin</name>
        <dbReference type="ChEBI" id="CHEBI:18408"/>
    </cofactor>
    <text evidence="5">Binds between the large and small subunits.</text>
</comment>
<evidence type="ECO:0000256" key="5">
    <source>
        <dbReference type="HAMAP-Rule" id="MF_00601"/>
    </source>
</evidence>
<dbReference type="OrthoDB" id="114248at2"/>
<name>A0A4R8DG79_9BACT</name>
<dbReference type="PIRSF" id="PIRSF018982">
    <property type="entry name" value="EutC"/>
    <property type="match status" value="1"/>
</dbReference>
<keyword evidence="4 5" id="KW-1283">Bacterial microcompartment</keyword>